<evidence type="ECO:0008006" key="5">
    <source>
        <dbReference type="Google" id="ProtNLM"/>
    </source>
</evidence>
<keyword evidence="4" id="KW-1185">Reference proteome</keyword>
<dbReference type="Proteomes" id="UP000772434">
    <property type="component" value="Unassembled WGS sequence"/>
</dbReference>
<sequence>MSSTERKISQKLDSFQTKVAFLDDRDALCAVYDIENEGQDFSAPNQQKSIKNDQSKSQRYKLALQEKTVQDEQLKRLKGDLNMDVDKILEQVSNLEAKFTIELARLRREAKEMKDTVRSTGDRNWRASVKSTHFVLAIRDFYHDSLAVSHHLKRKERSKFLLRNHPASEERLEKDTEFARATILPSDEWIIPRLRVDCLRSVLDAIDVDTSGFITERPDGWSLLKWIAYWALGWKASMVIYYREIRSTLRAMFSVLQQVSPKNRRPNSSDFEDCSSYFTEYIEEEKKSLEESLKTTGYKITDDATVRVILDGPLEQSLLPLLDILLKKHLKIIKLSTSTSVPPSSIVKALQDATTSIWSIWTECTNRAGALQANFKHQRRDVQQELKIFACGLYQYALEEHNYTPDELDLLDDFYGTSTVDQDETEAIEKELRDDSVIVTEDRVVSEDSNVAGDAAGNSILTDASTPLLHEKDLPPSQTLPSETLSTAEPLPLDNPQLAQEILREWTGYIEEDNAGSATYMHHYTFRASPLGGSNFDADGTIFDGGSFSISGTFSMDSESDKIHVKFIKEYDPDLRWNYIGTFDRQTGELSGFLTKLDLEADVSDDVPKPRRFCFRPISPFVCQSAVCLHPTDLFSETATDFEIARQQLRDAHARNYEPVGDLGDLLDEDLTRNRVKSAFMMGDIYWRRQNSMSTAGSVLTKKVLPDAMRNYYIEWDKEKDTIEEEAPHHRAYCDNCGEERGNIIGNLVICVTCSRTDRGHVDLCSTVQCIDSLTHRTERGELAQPHELSHGLLRLPSILHLGMESDALFRARRGLNEAKAIWEEGMAKKRSKVKALDRESPTDKKLGCRICWRKIVSPFWFCIDCSSGEDPVLLCNRCGVDEIHHDTHLLVRYSRQEQTNKGMNIEQQLTLLHKKTDDALQRVQAVQGSRKELEQELKSLREDVQSRLDRIESILTRMIPMEENL</sequence>
<feature type="coiled-coil region" evidence="1">
    <location>
        <begin position="78"/>
        <end position="123"/>
    </location>
</feature>
<comment type="caution">
    <text evidence="3">The sequence shown here is derived from an EMBL/GenBank/DDBJ whole genome shotgun (WGS) entry which is preliminary data.</text>
</comment>
<feature type="coiled-coil region" evidence="1">
    <location>
        <begin position="917"/>
        <end position="951"/>
    </location>
</feature>
<evidence type="ECO:0000313" key="3">
    <source>
        <dbReference type="EMBL" id="KAF9072818.1"/>
    </source>
</evidence>
<dbReference type="AlphaFoldDB" id="A0A9P5PZL1"/>
<evidence type="ECO:0000256" key="2">
    <source>
        <dbReference type="SAM" id="MobiDB-lite"/>
    </source>
</evidence>
<reference evidence="3" key="1">
    <citation type="submission" date="2020-11" db="EMBL/GenBank/DDBJ databases">
        <authorList>
            <consortium name="DOE Joint Genome Institute"/>
            <person name="Ahrendt S."/>
            <person name="Riley R."/>
            <person name="Andreopoulos W."/>
            <person name="Labutti K."/>
            <person name="Pangilinan J."/>
            <person name="Ruiz-Duenas F.J."/>
            <person name="Barrasa J.M."/>
            <person name="Sanchez-Garcia M."/>
            <person name="Camarero S."/>
            <person name="Miyauchi S."/>
            <person name="Serrano A."/>
            <person name="Linde D."/>
            <person name="Babiker R."/>
            <person name="Drula E."/>
            <person name="Ayuso-Fernandez I."/>
            <person name="Pacheco R."/>
            <person name="Padilla G."/>
            <person name="Ferreira P."/>
            <person name="Barriuso J."/>
            <person name="Kellner H."/>
            <person name="Castanera R."/>
            <person name="Alfaro M."/>
            <person name="Ramirez L."/>
            <person name="Pisabarro A.G."/>
            <person name="Kuo A."/>
            <person name="Tritt A."/>
            <person name="Lipzen A."/>
            <person name="He G."/>
            <person name="Yan M."/>
            <person name="Ng V."/>
            <person name="Cullen D."/>
            <person name="Martin F."/>
            <person name="Rosso M.-N."/>
            <person name="Henrissat B."/>
            <person name="Hibbett D."/>
            <person name="Martinez A.T."/>
            <person name="Grigoriev I.V."/>
        </authorList>
    </citation>
    <scope>NUCLEOTIDE SEQUENCE</scope>
    <source>
        <strain evidence="3">AH 40177</strain>
    </source>
</reference>
<name>A0A9P5PZL1_9AGAR</name>
<keyword evidence="1" id="KW-0175">Coiled coil</keyword>
<evidence type="ECO:0000256" key="1">
    <source>
        <dbReference type="SAM" id="Coils"/>
    </source>
</evidence>
<feature type="region of interest" description="Disordered" evidence="2">
    <location>
        <begin position="464"/>
        <end position="492"/>
    </location>
</feature>
<dbReference type="EMBL" id="JADNRY010000022">
    <property type="protein sequence ID" value="KAF9072818.1"/>
    <property type="molecule type" value="Genomic_DNA"/>
</dbReference>
<accession>A0A9P5PZL1</accession>
<dbReference type="OrthoDB" id="2122982at2759"/>
<feature type="compositionally biased region" description="Polar residues" evidence="2">
    <location>
        <begin position="476"/>
        <end position="487"/>
    </location>
</feature>
<evidence type="ECO:0000313" key="4">
    <source>
        <dbReference type="Proteomes" id="UP000772434"/>
    </source>
</evidence>
<organism evidence="3 4">
    <name type="scientific">Rhodocollybia butyracea</name>
    <dbReference type="NCBI Taxonomy" id="206335"/>
    <lineage>
        <taxon>Eukaryota</taxon>
        <taxon>Fungi</taxon>
        <taxon>Dikarya</taxon>
        <taxon>Basidiomycota</taxon>
        <taxon>Agaricomycotina</taxon>
        <taxon>Agaricomycetes</taxon>
        <taxon>Agaricomycetidae</taxon>
        <taxon>Agaricales</taxon>
        <taxon>Marasmiineae</taxon>
        <taxon>Omphalotaceae</taxon>
        <taxon>Rhodocollybia</taxon>
    </lineage>
</organism>
<proteinExistence type="predicted"/>
<protein>
    <recommendedName>
        <fullName evidence="5">ZZ-type domain-containing protein</fullName>
    </recommendedName>
</protein>
<gene>
    <name evidence="3" type="ORF">BDP27DRAFT_1320047</name>
</gene>